<protein>
    <recommendedName>
        <fullName evidence="11">Retrovirus-related Pol polyprotein from transposon TNT 1-94</fullName>
    </recommendedName>
</protein>
<evidence type="ECO:0000313" key="9">
    <source>
        <dbReference type="EnsemblPlants" id="QL11p002685:mrna"/>
    </source>
</evidence>
<dbReference type="PROSITE" id="PS50994">
    <property type="entry name" value="INTEGRASE"/>
    <property type="match status" value="1"/>
</dbReference>
<dbReference type="Gramene" id="QL11p002685:mrna">
    <property type="protein sequence ID" value="QL11p002685:mrna"/>
    <property type="gene ID" value="QL11p002685"/>
</dbReference>
<dbReference type="GO" id="GO:0004190">
    <property type="term" value="F:aspartic-type endopeptidase activity"/>
    <property type="evidence" value="ECO:0007669"/>
    <property type="project" value="UniProtKB-KW"/>
</dbReference>
<dbReference type="InterPro" id="IPR054722">
    <property type="entry name" value="PolX-like_BBD"/>
</dbReference>
<dbReference type="Pfam" id="PF00665">
    <property type="entry name" value="rve"/>
    <property type="match status" value="1"/>
</dbReference>
<evidence type="ECO:0008006" key="11">
    <source>
        <dbReference type="Google" id="ProtNLM"/>
    </source>
</evidence>
<dbReference type="SUPFAM" id="SSF53098">
    <property type="entry name" value="Ribonuclease H-like"/>
    <property type="match status" value="1"/>
</dbReference>
<dbReference type="InterPro" id="IPR012337">
    <property type="entry name" value="RNaseH-like_sf"/>
</dbReference>
<dbReference type="EnsemblPlants" id="QL11p002685:mrna">
    <property type="protein sequence ID" value="QL11p002685:mrna"/>
    <property type="gene ID" value="QL11p002685"/>
</dbReference>
<keyword evidence="10" id="KW-1185">Reference proteome</keyword>
<dbReference type="Pfam" id="PF00098">
    <property type="entry name" value="zf-CCHC"/>
    <property type="match status" value="1"/>
</dbReference>
<keyword evidence="3" id="KW-0064">Aspartyl protease</keyword>
<dbReference type="SMART" id="SM00343">
    <property type="entry name" value="ZnF_C2HC"/>
    <property type="match status" value="1"/>
</dbReference>
<dbReference type="Gene3D" id="4.10.60.10">
    <property type="entry name" value="Zinc finger, CCHC-type"/>
    <property type="match status" value="1"/>
</dbReference>
<feature type="compositionally biased region" description="Basic residues" evidence="6">
    <location>
        <begin position="215"/>
        <end position="231"/>
    </location>
</feature>
<dbReference type="GO" id="GO:0008270">
    <property type="term" value="F:zinc ion binding"/>
    <property type="evidence" value="ECO:0007669"/>
    <property type="project" value="UniProtKB-KW"/>
</dbReference>
<dbReference type="InterPro" id="IPR001584">
    <property type="entry name" value="Integrase_cat-core"/>
</dbReference>
<feature type="compositionally biased region" description="Basic and acidic residues" evidence="6">
    <location>
        <begin position="994"/>
        <end position="1008"/>
    </location>
</feature>
<feature type="domain" description="CCHC-type" evidence="7">
    <location>
        <begin position="239"/>
        <end position="254"/>
    </location>
</feature>
<sequence>MAEEAGKASGIEKFDGTDFAYWRMQIEDYLYGRKLHLPLLGTKPEAMKAEEWALLDRQVLGVIRLTLSRSVAHNVVKEKTTADLMKALSGMYEKPSANNKVHLMKKLFNLKMAENASVAQHLNEFNTITNQLSSVEIDFDDEIRALIILASLPNSWEAMRMAVSNSTGKEKLKYNDIRDLILAEEIRRRDAGESSGSGSALNLETRGRGNNRNSNRGRSKSRNSNRNRSKSRSGQQVQCWNCGKTGHFRNQCKSPKKKNEDDSANAVTEEVHDALLLAVDSPLDDWVLDSGASFHTTPHREIIQNYVAGDFGKVYLADGLALDVVGMGDVRILLPNGSIWLLEKIRHIPDLRRNLISVGQLDDEGHAILFVGGTWKVTKGARVLARGKKTGTLYMTSSPRDTIAVANARKQKNVSFLKTGRTPKAGKLELVHTDLWGPSPVASLGGSRYYITFIDDSSRKVWVYFLKNKSDVFETFKKWMAMVETETGLKVKCLRSDNGGEYIDGGFSEYCAAQGIRMEKTIPGTPQQNGVAERMNRTLNERARSMRLHSGLPKTFWADAVSTAAYLINRGPSVPMEFRLPEEVWSGKEVKFSHLKVFGSVSYVHIDSDARSKLDAKSKICFFIGYGDEKFGYRFWDEQNRKIIRSRNVIFNEQVVYKDRSTVVSDITGIDQKKSEFVNLDELTEGTVQKRGEEDKENVNSQVDLSTPVAEVRRSSRNIRPPQRYSPTLNYLLLIDGGEPECYNEALQDENSSKWELAMKDEMDSLLGNQTWELTELPVGKKALHNKWVYRIKNEHDGSKRYKARLVVKGFQQKEGIDYTEIFSPVVKMSTIRLVLGMMAAENLHLEQLDVKTAFLHGDLEEDLYMIQPEGFIAHGQENLVCKLKKSLYGLKQAPRQWYKKFDSFMHRIGFKRCETDHCCYVKFFDNSYIILLLYVDDMLIAGSSIEEINNMKKDKANGTLKLSQSEYVKKVLSRFNMNEAKPVSTPLGSHFKLSKEQSPKTEEEREHMSKVPYASAIGSLMYAMVCTRPDIAHAVGVVSRFMSRPGKQYWEAVKWILRYLKVSSDTCLCFTGASLKLQGYVDADFAGDIDSRKSTTGFVFTLGGTAISWASNLQKIVTLSSTETEYVAATEAGKEMIWLHGFLNELGKKQEMGILHSDSQSAIFLAKNSVFHSKSKHIQTKYHFIRYLVEDKLVMLEKICGSKNPADMLTKGVTIEKLKLCAASIGLLA</sequence>
<reference evidence="9" key="2">
    <citation type="submission" date="2021-01" db="UniProtKB">
        <authorList>
            <consortium name="EnsemblPlants"/>
        </authorList>
    </citation>
    <scope>IDENTIFICATION</scope>
</reference>
<dbReference type="EMBL" id="LRBV02000011">
    <property type="status" value="NOT_ANNOTATED_CDS"/>
    <property type="molecule type" value="Genomic_DNA"/>
</dbReference>
<proteinExistence type="predicted"/>
<name>A0A7N2MUY1_QUELO</name>
<dbReference type="Pfam" id="PF07727">
    <property type="entry name" value="RVT_2"/>
    <property type="match status" value="1"/>
</dbReference>
<dbReference type="Gene3D" id="3.30.420.10">
    <property type="entry name" value="Ribonuclease H-like superfamily/Ribonuclease H"/>
    <property type="match status" value="1"/>
</dbReference>
<dbReference type="Pfam" id="PF25597">
    <property type="entry name" value="SH3_retrovirus"/>
    <property type="match status" value="1"/>
</dbReference>
<evidence type="ECO:0000256" key="1">
    <source>
        <dbReference type="ARBA" id="ARBA00022670"/>
    </source>
</evidence>
<evidence type="ECO:0000256" key="2">
    <source>
        <dbReference type="ARBA" id="ARBA00022723"/>
    </source>
</evidence>
<dbReference type="SUPFAM" id="SSF57756">
    <property type="entry name" value="Retrovirus zinc finger-like domains"/>
    <property type="match status" value="1"/>
</dbReference>
<keyword evidence="2" id="KW-0479">Metal-binding</keyword>
<dbReference type="InterPro" id="IPR036397">
    <property type="entry name" value="RNaseH_sf"/>
</dbReference>
<dbReference type="SUPFAM" id="SSF56672">
    <property type="entry name" value="DNA/RNA polymerases"/>
    <property type="match status" value="1"/>
</dbReference>
<dbReference type="InterPro" id="IPR043502">
    <property type="entry name" value="DNA/RNA_pol_sf"/>
</dbReference>
<dbReference type="Pfam" id="PF22936">
    <property type="entry name" value="Pol_BBD"/>
    <property type="match status" value="1"/>
</dbReference>
<reference evidence="9 10" key="1">
    <citation type="journal article" date="2016" name="G3 (Bethesda)">
        <title>First Draft Assembly and Annotation of the Genome of a California Endemic Oak Quercus lobata Nee (Fagaceae).</title>
        <authorList>
            <person name="Sork V.L."/>
            <person name="Fitz-Gibbon S.T."/>
            <person name="Puiu D."/>
            <person name="Crepeau M."/>
            <person name="Gugger P.F."/>
            <person name="Sherman R."/>
            <person name="Stevens K."/>
            <person name="Langley C.H."/>
            <person name="Pellegrini M."/>
            <person name="Salzberg S.L."/>
        </authorList>
    </citation>
    <scope>NUCLEOTIDE SEQUENCE [LARGE SCALE GENOMIC DNA]</scope>
    <source>
        <strain evidence="9 10">cv. SW786</strain>
    </source>
</reference>
<dbReference type="InterPro" id="IPR039537">
    <property type="entry name" value="Retrotran_Ty1/copia-like"/>
</dbReference>
<feature type="region of interest" description="Disordered" evidence="6">
    <location>
        <begin position="189"/>
        <end position="237"/>
    </location>
</feature>
<keyword evidence="5" id="KW-0862">Zinc</keyword>
<dbReference type="PANTHER" id="PTHR42648">
    <property type="entry name" value="TRANSPOSASE, PUTATIVE-RELATED"/>
    <property type="match status" value="1"/>
</dbReference>
<dbReference type="GO" id="GO:0003676">
    <property type="term" value="F:nucleic acid binding"/>
    <property type="evidence" value="ECO:0007669"/>
    <property type="project" value="InterPro"/>
</dbReference>
<evidence type="ECO:0000259" key="7">
    <source>
        <dbReference type="PROSITE" id="PS50158"/>
    </source>
</evidence>
<dbReference type="CDD" id="cd09272">
    <property type="entry name" value="RNase_HI_RT_Ty1"/>
    <property type="match status" value="1"/>
</dbReference>
<keyword evidence="4" id="KW-0378">Hydrolase</keyword>
<evidence type="ECO:0000256" key="6">
    <source>
        <dbReference type="SAM" id="MobiDB-lite"/>
    </source>
</evidence>
<evidence type="ECO:0000256" key="4">
    <source>
        <dbReference type="ARBA" id="ARBA00022801"/>
    </source>
</evidence>
<keyword evidence="1" id="KW-0645">Protease</keyword>
<feature type="region of interest" description="Disordered" evidence="6">
    <location>
        <begin position="988"/>
        <end position="1008"/>
    </location>
</feature>
<dbReference type="GO" id="GO:0006508">
    <property type="term" value="P:proteolysis"/>
    <property type="evidence" value="ECO:0007669"/>
    <property type="project" value="UniProtKB-KW"/>
</dbReference>
<dbReference type="InterPro" id="IPR036875">
    <property type="entry name" value="Znf_CCHC_sf"/>
</dbReference>
<dbReference type="InParanoid" id="A0A7N2MUY1"/>
<dbReference type="AlphaFoldDB" id="A0A7N2MUY1"/>
<dbReference type="Pfam" id="PF14223">
    <property type="entry name" value="Retrotran_gag_2"/>
    <property type="match status" value="1"/>
</dbReference>
<dbReference type="Proteomes" id="UP000594261">
    <property type="component" value="Chromosome 11"/>
</dbReference>
<organism evidence="9 10">
    <name type="scientific">Quercus lobata</name>
    <name type="common">Valley oak</name>
    <dbReference type="NCBI Taxonomy" id="97700"/>
    <lineage>
        <taxon>Eukaryota</taxon>
        <taxon>Viridiplantae</taxon>
        <taxon>Streptophyta</taxon>
        <taxon>Embryophyta</taxon>
        <taxon>Tracheophyta</taxon>
        <taxon>Spermatophyta</taxon>
        <taxon>Magnoliopsida</taxon>
        <taxon>eudicotyledons</taxon>
        <taxon>Gunneridae</taxon>
        <taxon>Pentapetalae</taxon>
        <taxon>rosids</taxon>
        <taxon>fabids</taxon>
        <taxon>Fagales</taxon>
        <taxon>Fagaceae</taxon>
        <taxon>Quercus</taxon>
    </lineage>
</organism>
<evidence type="ECO:0000256" key="5">
    <source>
        <dbReference type="PROSITE-ProRule" id="PRU00047"/>
    </source>
</evidence>
<dbReference type="InterPro" id="IPR001878">
    <property type="entry name" value="Znf_CCHC"/>
</dbReference>
<dbReference type="PROSITE" id="PS50158">
    <property type="entry name" value="ZF_CCHC"/>
    <property type="match status" value="1"/>
</dbReference>
<feature type="domain" description="Integrase catalytic" evidence="8">
    <location>
        <begin position="419"/>
        <end position="589"/>
    </location>
</feature>
<dbReference type="InterPro" id="IPR057670">
    <property type="entry name" value="SH3_retrovirus"/>
</dbReference>
<dbReference type="GO" id="GO:0015074">
    <property type="term" value="P:DNA integration"/>
    <property type="evidence" value="ECO:0007669"/>
    <property type="project" value="InterPro"/>
</dbReference>
<evidence type="ECO:0000256" key="3">
    <source>
        <dbReference type="ARBA" id="ARBA00022750"/>
    </source>
</evidence>
<evidence type="ECO:0000259" key="8">
    <source>
        <dbReference type="PROSITE" id="PS50994"/>
    </source>
</evidence>
<keyword evidence="5" id="KW-0863">Zinc-finger</keyword>
<evidence type="ECO:0000313" key="10">
    <source>
        <dbReference type="Proteomes" id="UP000594261"/>
    </source>
</evidence>
<accession>A0A7N2MUY1</accession>
<dbReference type="PANTHER" id="PTHR42648:SF28">
    <property type="entry name" value="TRANSPOSON-ENCODED PROTEIN WITH RIBONUCLEASE H-LIKE AND RETROVIRUS ZINC FINGER-LIKE DOMAINS"/>
    <property type="match status" value="1"/>
</dbReference>
<dbReference type="InterPro" id="IPR013103">
    <property type="entry name" value="RVT_2"/>
</dbReference>